<dbReference type="EMBL" id="QLNT01000016">
    <property type="protein sequence ID" value="KAF3066787.1"/>
    <property type="molecule type" value="Genomic_DNA"/>
</dbReference>
<keyword evidence="2" id="KW-1185">Reference proteome</keyword>
<proteinExistence type="predicted"/>
<name>A0A9P5C9J4_9HYPO</name>
<dbReference type="PANTHER" id="PTHR40619:SF3">
    <property type="entry name" value="FUNGAL STAND N-TERMINAL GOODBYE DOMAIN-CONTAINING PROTEIN"/>
    <property type="match status" value="1"/>
</dbReference>
<reference evidence="1 2" key="1">
    <citation type="submission" date="2018-06" db="EMBL/GenBank/DDBJ databases">
        <title>Genome analysis of cellulolytic fungus Trichoderma lentiforme CFAM-422.</title>
        <authorList>
            <person name="Steindorff A.S."/>
            <person name="Formighieri E.F."/>
            <person name="Midorikawa G.E.O."/>
            <person name="Tamietti M.S."/>
            <person name="Ramos E.Z."/>
            <person name="Silva A.S."/>
            <person name="Bon E.P.S."/>
            <person name="Mendes T.D."/>
            <person name="Damaso M.C.T."/>
            <person name="Favaro L.C.L."/>
        </authorList>
    </citation>
    <scope>NUCLEOTIDE SEQUENCE [LARGE SCALE GENOMIC DNA]</scope>
    <source>
        <strain evidence="1 2">CFAM-422</strain>
    </source>
</reference>
<dbReference type="PANTHER" id="PTHR40619">
    <property type="entry name" value="FUNGAL STAND N-TERMINAL GOODBYE DOMAIN-CONTAINING PROTEIN"/>
    <property type="match status" value="1"/>
</dbReference>
<evidence type="ECO:0000313" key="1">
    <source>
        <dbReference type="EMBL" id="KAF3066787.1"/>
    </source>
</evidence>
<accession>A0A9P5C9J4</accession>
<comment type="caution">
    <text evidence="1">The sequence shown here is derived from an EMBL/GenBank/DDBJ whole genome shotgun (WGS) entry which is preliminary data.</text>
</comment>
<evidence type="ECO:0000313" key="2">
    <source>
        <dbReference type="Proteomes" id="UP000801864"/>
    </source>
</evidence>
<dbReference type="AlphaFoldDB" id="A0A9P5C9J4"/>
<gene>
    <name evidence="1" type="ORF">CFAM422_009015</name>
</gene>
<dbReference type="Proteomes" id="UP000801864">
    <property type="component" value="Unassembled WGS sequence"/>
</dbReference>
<protein>
    <submittedName>
        <fullName evidence="1">Uncharacterized protein</fullName>
    </submittedName>
</protein>
<sequence length="353" mass="39702">MSSSCLEVLLELVPSGEIYSSLLSGGLTLAYNDEEINILVMSEKFLSNRIDNVKQKMKLYNHDPDLQIKSEELYMAVCNCILHCTQWLDEKGSAFFQQSRYGKDIKDSRQNMMKKAQEFEETIKICFMREKVPSEFQQEQIGLLMANQTFSACLHGLESTFVVLRDEKSLQSTDSLSTLSYLCGLIAHTLISPGLWPLTFFCGLHIVENAAFKGAQGLMRAIALQLMKVFGETVFSVPGVDLAMIGQKLAMEDLDVICSVFSMLLDSIPAGVVYLLIDGAHHYGTEMRTADMCAVMRFLNHLVERMRANHRGLVLKVIVTNPTSRQQHTWDFEAETVELERQLLAGGHRGINV</sequence>
<organism evidence="1 2">
    <name type="scientific">Trichoderma lentiforme</name>
    <dbReference type="NCBI Taxonomy" id="1567552"/>
    <lineage>
        <taxon>Eukaryota</taxon>
        <taxon>Fungi</taxon>
        <taxon>Dikarya</taxon>
        <taxon>Ascomycota</taxon>
        <taxon>Pezizomycotina</taxon>
        <taxon>Sordariomycetes</taxon>
        <taxon>Hypocreomycetidae</taxon>
        <taxon>Hypocreales</taxon>
        <taxon>Hypocreaceae</taxon>
        <taxon>Trichoderma</taxon>
    </lineage>
</organism>